<feature type="compositionally biased region" description="Polar residues" evidence="11">
    <location>
        <begin position="843"/>
        <end position="855"/>
    </location>
</feature>
<reference evidence="14" key="1">
    <citation type="submission" date="2007-04" db="EMBL/GenBank/DDBJ databases">
        <title>Annotation of Pediculus humanus corporis strain USDA.</title>
        <authorList>
            <person name="Kirkness E."/>
            <person name="Hannick L."/>
            <person name="Hass B."/>
            <person name="Bruggner R."/>
            <person name="Lawson D."/>
            <person name="Bidwell S."/>
            <person name="Joardar V."/>
            <person name="Caler E."/>
            <person name="Walenz B."/>
            <person name="Inman J."/>
            <person name="Schobel S."/>
            <person name="Galinsky K."/>
            <person name="Amedeo P."/>
            <person name="Strausberg R."/>
        </authorList>
    </citation>
    <scope>NUCLEOTIDE SEQUENCE</scope>
    <source>
        <strain evidence="14">USDA</strain>
    </source>
</reference>
<dbReference type="HOGENOM" id="CLU_006586_5_0_1"/>
<dbReference type="PRINTS" id="PR01090">
    <property type="entry name" value="NEUROLIGIN"/>
</dbReference>
<dbReference type="FunFam" id="3.40.50.1820:FF:000171">
    <property type="entry name" value="Neuroligin-4, Y-linked"/>
    <property type="match status" value="1"/>
</dbReference>
<keyword evidence="4 12" id="KW-0812">Transmembrane</keyword>
<dbReference type="SUPFAM" id="SSF53474">
    <property type="entry name" value="alpha/beta-Hydrolases"/>
    <property type="match status" value="1"/>
</dbReference>
<dbReference type="InterPro" id="IPR019819">
    <property type="entry name" value="Carboxylesterase_B_CS"/>
</dbReference>
<dbReference type="EMBL" id="DS235124">
    <property type="protein sequence ID" value="EEB12234.1"/>
    <property type="molecule type" value="Genomic_DNA"/>
</dbReference>
<proteinExistence type="inferred from homology"/>
<keyword evidence="9" id="KW-1015">Disulfide bond</keyword>
<dbReference type="InterPro" id="IPR029058">
    <property type="entry name" value="AB_hydrolase_fold"/>
</dbReference>
<evidence type="ECO:0000256" key="10">
    <source>
        <dbReference type="ARBA" id="ARBA00023180"/>
    </source>
</evidence>
<dbReference type="PROSITE" id="PS00941">
    <property type="entry name" value="CARBOXYLESTERASE_B_2"/>
    <property type="match status" value="1"/>
</dbReference>
<dbReference type="OMA" id="WSKYDPF"/>
<dbReference type="PANTHER" id="PTHR43903">
    <property type="entry name" value="NEUROLIGIN"/>
    <property type="match status" value="1"/>
</dbReference>
<dbReference type="InterPro" id="IPR002018">
    <property type="entry name" value="CarbesteraseB"/>
</dbReference>
<comment type="subcellular location">
    <subcellularLocation>
        <location evidence="1">Cell membrane</location>
        <topology evidence="1">Single-pass type I membrane protein</topology>
    </subcellularLocation>
</comment>
<keyword evidence="10" id="KW-0325">Glycoprotein</keyword>
<keyword evidence="16" id="KW-1185">Reference proteome</keyword>
<dbReference type="EMBL" id="AAZO01001932">
    <property type="status" value="NOT_ANNOTATED_CDS"/>
    <property type="molecule type" value="Genomic_DNA"/>
</dbReference>
<dbReference type="VEuPathDB" id="VectorBase:PHUM165950"/>
<evidence type="ECO:0000256" key="3">
    <source>
        <dbReference type="ARBA" id="ARBA00022475"/>
    </source>
</evidence>
<dbReference type="InterPro" id="IPR051093">
    <property type="entry name" value="Neuroligin/BSAL"/>
</dbReference>
<evidence type="ECO:0000256" key="2">
    <source>
        <dbReference type="ARBA" id="ARBA00005964"/>
    </source>
</evidence>
<dbReference type="ESTHER" id="pedhc-e0vfs8">
    <property type="family name" value="Neuroligin"/>
</dbReference>
<keyword evidence="3" id="KW-1003">Cell membrane</keyword>
<sequence length="943" mass="105368">MIKSRIKYLLYSTNKLSIERFIKLLLLSLHNGRRISRDTGKEIDWRRKRWKFNWILFVLILLQEINATLSGMLPIKSTRIVETRYGKLQGMIYPMDHVKHLKPVEVFLGVPYATPPVRSNRFSPTRTPSPWEGVRMADKMGPVCPQKLPGIKNETAALEKMPKGRLEYLKRLLPFLTNQSEDCLYLNIFAPAQVSAKGHLTKHPVLVFIHGESYDWNSGNPYDGSVLASYADLVVVTLNYRLGILGFLNANVAPHLKARVANYGLMDQIAALHWIQQNIGLFGGDPQNVTLLGHGTGAACIHFLMISPTVMPGLFHRSILLSGSALSSWALVEDPVSFATKLARQVNCSLPEDLLKEHEKIVDCLRDVPLADLQKADVVAPTYLSTFGPSVDGVVIKTDFQKDIEASMLGIPTTGTNRYDLLFGVVTSEALFKFSAADVSNGFEGERRDKIIRTYVRNAYTYHLSEIFYTVVNEYTDWERTVMHPINTRDAAIAALGDAQFVAPLIRTGDLLSSRGAVNSGGPGTKTWFYVFDYQTKDGDYPQRMGTAHGEELPYVFGAPLIDGFNHFPRNYTKSEVTLSEAVIIYISNFVRTGNPNDHQRTDGNWNTRERSRFRNIVWDEYDSVHQKYLEMGMKPRMKNHFRAHQLSVWLRLIPELHRAGMEDVLANTGRRHHHGGNDSFGGQTVTTPETLITTCVSVINSYPSGSHHLGGHQNNSDPLANLEAAGYAAYSTALSVTIAIGCSLLILNVLIFAGVYYQRDKTRLEVKNLQQTQRGSVNYDVKPGHYDIASGGSIIVDLERDTADMILCQSQQRDRGNILLCQTQSRFSAAPSSLPRASPNSCPASGTMTATKKSTPDISRNNIDLVIRNQDCRNPDILKNNVTINSAGIIMDHGKKTEINHLPTLKSSNISHTATLPKNMTFCNNVASTNDKVRMISYFYIT</sequence>
<dbReference type="EMBL" id="AAZO01001933">
    <property type="status" value="NOT_ANNOTATED_CDS"/>
    <property type="molecule type" value="Genomic_DNA"/>
</dbReference>
<name>E0VFS8_PEDHC</name>
<reference evidence="14" key="2">
    <citation type="submission" date="2007-04" db="EMBL/GenBank/DDBJ databases">
        <title>The genome of the human body louse.</title>
        <authorList>
            <consortium name="The Human Body Louse Genome Consortium"/>
            <person name="Kirkness E."/>
            <person name="Walenz B."/>
            <person name="Hass B."/>
            <person name="Bruggner R."/>
            <person name="Strausberg R."/>
        </authorList>
    </citation>
    <scope>NUCLEOTIDE SEQUENCE</scope>
    <source>
        <strain evidence="14">USDA</strain>
    </source>
</reference>
<feature type="domain" description="Carboxylesterase type B" evidence="13">
    <location>
        <begin position="78"/>
        <end position="650"/>
    </location>
</feature>
<comment type="similarity">
    <text evidence="2">Belongs to the type-B carboxylesterase/lipase family.</text>
</comment>
<dbReference type="Pfam" id="PF00135">
    <property type="entry name" value="COesterase"/>
    <property type="match status" value="1"/>
</dbReference>
<evidence type="ECO:0000313" key="14">
    <source>
        <dbReference type="EMBL" id="EEB12234.1"/>
    </source>
</evidence>
<gene>
    <name evidence="15" type="primary">8236626</name>
    <name evidence="14" type="ORF">Phum_PHUM165950</name>
</gene>
<feature type="transmembrane region" description="Helical" evidence="12">
    <location>
        <begin position="54"/>
        <end position="75"/>
    </location>
</feature>
<keyword evidence="6" id="KW-0130">Cell adhesion</keyword>
<evidence type="ECO:0000256" key="8">
    <source>
        <dbReference type="ARBA" id="ARBA00023136"/>
    </source>
</evidence>
<dbReference type="GO" id="GO:0005886">
    <property type="term" value="C:plasma membrane"/>
    <property type="evidence" value="ECO:0007669"/>
    <property type="project" value="UniProtKB-SubCell"/>
</dbReference>
<evidence type="ECO:0000256" key="9">
    <source>
        <dbReference type="ARBA" id="ARBA00023157"/>
    </source>
</evidence>
<dbReference type="OrthoDB" id="3200163at2759"/>
<dbReference type="RefSeq" id="XP_002424972.1">
    <property type="nucleotide sequence ID" value="XM_002424927.1"/>
</dbReference>
<keyword evidence="14" id="KW-0378">Hydrolase</keyword>
<dbReference type="Gene3D" id="3.40.50.1820">
    <property type="entry name" value="alpha/beta hydrolase"/>
    <property type="match status" value="1"/>
</dbReference>
<evidence type="ECO:0000259" key="13">
    <source>
        <dbReference type="Pfam" id="PF00135"/>
    </source>
</evidence>
<dbReference type="KEGG" id="phu:Phum_PHUM165950"/>
<dbReference type="CTD" id="8236626"/>
<dbReference type="GO" id="GO:0007416">
    <property type="term" value="P:synapse assembly"/>
    <property type="evidence" value="ECO:0007669"/>
    <property type="project" value="UniProtKB-ARBA"/>
</dbReference>
<protein>
    <submittedName>
        <fullName evidence="14">Neuroligin-3, putative</fullName>
        <ecNumber evidence="14">3.1.1.1</ecNumber>
    </submittedName>
</protein>
<dbReference type="Proteomes" id="UP000009046">
    <property type="component" value="Unassembled WGS sequence"/>
</dbReference>
<dbReference type="InParanoid" id="E0VFS8"/>
<evidence type="ECO:0000256" key="6">
    <source>
        <dbReference type="ARBA" id="ARBA00022889"/>
    </source>
</evidence>
<feature type="transmembrane region" description="Helical" evidence="12">
    <location>
        <begin position="728"/>
        <end position="758"/>
    </location>
</feature>
<evidence type="ECO:0000256" key="5">
    <source>
        <dbReference type="ARBA" id="ARBA00022729"/>
    </source>
</evidence>
<evidence type="ECO:0000256" key="12">
    <source>
        <dbReference type="SAM" id="Phobius"/>
    </source>
</evidence>
<dbReference type="FunCoup" id="E0VFS8">
    <property type="interactions" value="190"/>
</dbReference>
<evidence type="ECO:0000256" key="11">
    <source>
        <dbReference type="SAM" id="MobiDB-lite"/>
    </source>
</evidence>
<evidence type="ECO:0000313" key="15">
    <source>
        <dbReference type="EnsemblMetazoa" id="PHUM165950-PA"/>
    </source>
</evidence>
<dbReference type="AlphaFoldDB" id="E0VFS8"/>
<evidence type="ECO:0000313" key="16">
    <source>
        <dbReference type="Proteomes" id="UP000009046"/>
    </source>
</evidence>
<evidence type="ECO:0000256" key="4">
    <source>
        <dbReference type="ARBA" id="ARBA00022692"/>
    </source>
</evidence>
<dbReference type="EC" id="3.1.1.1" evidence="14"/>
<keyword evidence="7 12" id="KW-1133">Transmembrane helix</keyword>
<evidence type="ECO:0000256" key="7">
    <source>
        <dbReference type="ARBA" id="ARBA00022989"/>
    </source>
</evidence>
<dbReference type="EnsemblMetazoa" id="PHUM165950-RA">
    <property type="protein sequence ID" value="PHUM165950-PA"/>
    <property type="gene ID" value="PHUM165950"/>
</dbReference>
<organism>
    <name type="scientific">Pediculus humanus subsp. corporis</name>
    <name type="common">Body louse</name>
    <dbReference type="NCBI Taxonomy" id="121224"/>
    <lineage>
        <taxon>Eukaryota</taxon>
        <taxon>Metazoa</taxon>
        <taxon>Ecdysozoa</taxon>
        <taxon>Arthropoda</taxon>
        <taxon>Hexapoda</taxon>
        <taxon>Insecta</taxon>
        <taxon>Pterygota</taxon>
        <taxon>Neoptera</taxon>
        <taxon>Paraneoptera</taxon>
        <taxon>Psocodea</taxon>
        <taxon>Troctomorpha</taxon>
        <taxon>Phthiraptera</taxon>
        <taxon>Anoplura</taxon>
        <taxon>Pediculidae</taxon>
        <taxon>Pediculus</taxon>
    </lineage>
</organism>
<feature type="compositionally biased region" description="Low complexity" evidence="11">
    <location>
        <begin position="831"/>
        <end position="842"/>
    </location>
</feature>
<dbReference type="GO" id="GO:0042043">
    <property type="term" value="F:neurexin family protein binding"/>
    <property type="evidence" value="ECO:0007669"/>
    <property type="project" value="InterPro"/>
</dbReference>
<evidence type="ECO:0000256" key="1">
    <source>
        <dbReference type="ARBA" id="ARBA00004251"/>
    </source>
</evidence>
<dbReference type="eggNOG" id="KOG1516">
    <property type="taxonomic scope" value="Eukaryota"/>
</dbReference>
<feature type="region of interest" description="Disordered" evidence="11">
    <location>
        <begin position="831"/>
        <end position="855"/>
    </location>
</feature>
<keyword evidence="8 12" id="KW-0472">Membrane</keyword>
<dbReference type="GO" id="GO:0007155">
    <property type="term" value="P:cell adhesion"/>
    <property type="evidence" value="ECO:0007669"/>
    <property type="project" value="UniProtKB-KW"/>
</dbReference>
<keyword evidence="5" id="KW-0732">Signal</keyword>
<dbReference type="GO" id="GO:0106435">
    <property type="term" value="F:carboxylesterase activity"/>
    <property type="evidence" value="ECO:0007669"/>
    <property type="project" value="UniProtKB-EC"/>
</dbReference>
<dbReference type="InterPro" id="IPR000460">
    <property type="entry name" value="Nlgn"/>
</dbReference>
<dbReference type="STRING" id="121224.E0VFS8"/>
<dbReference type="GeneID" id="8236626"/>
<accession>E0VFS8</accession>
<reference evidence="15" key="3">
    <citation type="submission" date="2021-02" db="UniProtKB">
        <authorList>
            <consortium name="EnsemblMetazoa"/>
        </authorList>
    </citation>
    <scope>IDENTIFICATION</scope>
    <source>
        <strain evidence="15">USDA</strain>
    </source>
</reference>